<dbReference type="InterPro" id="IPR055469">
    <property type="entry name" value="DUF7041"/>
</dbReference>
<protein>
    <recommendedName>
        <fullName evidence="2">DUF7041 domain-containing protein</fullName>
    </recommendedName>
</protein>
<dbReference type="PANTHER" id="PTHR33327:SF3">
    <property type="entry name" value="RNA-DIRECTED DNA POLYMERASE"/>
    <property type="match status" value="1"/>
</dbReference>
<accession>A0A182I0J6</accession>
<dbReference type="EnsemblMetazoa" id="AARA007085-RA">
    <property type="protein sequence ID" value="AARA007085-PA"/>
    <property type="gene ID" value="AARA007085"/>
</dbReference>
<organism evidence="3 4">
    <name type="scientific">Anopheles arabiensis</name>
    <name type="common">Mosquito</name>
    <dbReference type="NCBI Taxonomy" id="7173"/>
    <lineage>
        <taxon>Eukaryota</taxon>
        <taxon>Metazoa</taxon>
        <taxon>Ecdysozoa</taxon>
        <taxon>Arthropoda</taxon>
        <taxon>Hexapoda</taxon>
        <taxon>Insecta</taxon>
        <taxon>Pterygota</taxon>
        <taxon>Neoptera</taxon>
        <taxon>Endopterygota</taxon>
        <taxon>Diptera</taxon>
        <taxon>Nematocera</taxon>
        <taxon>Culicoidea</taxon>
        <taxon>Culicidae</taxon>
        <taxon>Anophelinae</taxon>
        <taxon>Anopheles</taxon>
    </lineage>
</organism>
<evidence type="ECO:0000313" key="3">
    <source>
        <dbReference type="EnsemblMetazoa" id="AARA007085-PA"/>
    </source>
</evidence>
<dbReference type="EMBL" id="APCN01007578">
    <property type="status" value="NOT_ANNOTATED_CDS"/>
    <property type="molecule type" value="Genomic_DNA"/>
</dbReference>
<feature type="region of interest" description="Disordered" evidence="1">
    <location>
        <begin position="1"/>
        <end position="48"/>
    </location>
</feature>
<evidence type="ECO:0000313" key="4">
    <source>
        <dbReference type="Proteomes" id="UP000075840"/>
    </source>
</evidence>
<feature type="domain" description="DUF7041" evidence="2">
    <location>
        <begin position="59"/>
        <end position="130"/>
    </location>
</feature>
<proteinExistence type="predicted"/>
<dbReference type="AlphaFoldDB" id="A0A182I0J6"/>
<keyword evidence="4" id="KW-1185">Reference proteome</keyword>
<dbReference type="Pfam" id="PF23055">
    <property type="entry name" value="DUF7041"/>
    <property type="match status" value="1"/>
</dbReference>
<sequence length="131" mass="14590">MATNQPQLGDETNASVHHAAQEEAHFATPSTTPQSEMTNLVPPPTAPQNIRDEISAVKLPPFWTNSPSTWFIQAEAQFENAGTKTERTKYAHLLTAMPPETLEKVIDIVQNPPAHNRYTYLKEALLTRLSI</sequence>
<evidence type="ECO:0000259" key="2">
    <source>
        <dbReference type="Pfam" id="PF23055"/>
    </source>
</evidence>
<evidence type="ECO:0000256" key="1">
    <source>
        <dbReference type="SAM" id="MobiDB-lite"/>
    </source>
</evidence>
<feature type="compositionally biased region" description="Polar residues" evidence="1">
    <location>
        <begin position="28"/>
        <end position="38"/>
    </location>
</feature>
<reference evidence="3" key="1">
    <citation type="submission" date="2022-08" db="UniProtKB">
        <authorList>
            <consortium name="EnsemblMetazoa"/>
        </authorList>
    </citation>
    <scope>IDENTIFICATION</scope>
    <source>
        <strain evidence="3">Dongola</strain>
    </source>
</reference>
<name>A0A182I0J6_ANOAR</name>
<dbReference type="Proteomes" id="UP000075840">
    <property type="component" value="Unassembled WGS sequence"/>
</dbReference>
<feature type="compositionally biased region" description="Polar residues" evidence="1">
    <location>
        <begin position="1"/>
        <end position="15"/>
    </location>
</feature>
<dbReference type="PANTHER" id="PTHR33327">
    <property type="entry name" value="ENDONUCLEASE"/>
    <property type="match status" value="1"/>
</dbReference>
<dbReference type="VEuPathDB" id="VectorBase:AARA007085"/>